<protein>
    <recommendedName>
        <fullName evidence="3">F-box associated domain-containing protein</fullName>
    </recommendedName>
</protein>
<comment type="caution">
    <text evidence="1">The sequence shown here is derived from an EMBL/GenBank/DDBJ whole genome shotgun (WGS) entry which is preliminary data.</text>
</comment>
<organism evidence="1 2">
    <name type="scientific">Cuscuta epithymum</name>
    <dbReference type="NCBI Taxonomy" id="186058"/>
    <lineage>
        <taxon>Eukaryota</taxon>
        <taxon>Viridiplantae</taxon>
        <taxon>Streptophyta</taxon>
        <taxon>Embryophyta</taxon>
        <taxon>Tracheophyta</taxon>
        <taxon>Spermatophyta</taxon>
        <taxon>Magnoliopsida</taxon>
        <taxon>eudicotyledons</taxon>
        <taxon>Gunneridae</taxon>
        <taxon>Pentapetalae</taxon>
        <taxon>asterids</taxon>
        <taxon>lamiids</taxon>
        <taxon>Solanales</taxon>
        <taxon>Convolvulaceae</taxon>
        <taxon>Cuscuteae</taxon>
        <taxon>Cuscuta</taxon>
        <taxon>Cuscuta subgen. Cuscuta</taxon>
    </lineage>
</organism>
<reference evidence="1" key="1">
    <citation type="submission" date="2022-07" db="EMBL/GenBank/DDBJ databases">
        <authorList>
            <person name="Macas J."/>
            <person name="Novak P."/>
            <person name="Neumann P."/>
        </authorList>
    </citation>
    <scope>NUCLEOTIDE SEQUENCE</scope>
</reference>
<dbReference type="Proteomes" id="UP001152523">
    <property type="component" value="Unassembled WGS sequence"/>
</dbReference>
<dbReference type="AlphaFoldDB" id="A0AAV0DKS2"/>
<sequence length="106" mass="12034">MQDYGNADTWTRLYHIEFTYHEEWPIPSVDAFNTWKNVGVSSGTHPLIYYMDDVKYGDDTFYYVTECVDSLVLLGNKDTVADVHLLEAIAGSGCMEEENAGGRQEI</sequence>
<accession>A0AAV0DKS2</accession>
<keyword evidence="2" id="KW-1185">Reference proteome</keyword>
<evidence type="ECO:0008006" key="3">
    <source>
        <dbReference type="Google" id="ProtNLM"/>
    </source>
</evidence>
<evidence type="ECO:0000313" key="2">
    <source>
        <dbReference type="Proteomes" id="UP001152523"/>
    </source>
</evidence>
<proteinExistence type="predicted"/>
<evidence type="ECO:0000313" key="1">
    <source>
        <dbReference type="EMBL" id="CAH9099519.1"/>
    </source>
</evidence>
<dbReference type="EMBL" id="CAMAPF010000106">
    <property type="protein sequence ID" value="CAH9099519.1"/>
    <property type="molecule type" value="Genomic_DNA"/>
</dbReference>
<name>A0AAV0DKS2_9ASTE</name>
<gene>
    <name evidence="1" type="ORF">CEPIT_LOCUS14983</name>
</gene>